<gene>
    <name evidence="2" type="ORF">M0812_02071</name>
</gene>
<dbReference type="InterPro" id="IPR027417">
    <property type="entry name" value="P-loop_NTPase"/>
</dbReference>
<dbReference type="GO" id="GO:0005525">
    <property type="term" value="F:GTP binding"/>
    <property type="evidence" value="ECO:0007669"/>
    <property type="project" value="InterPro"/>
</dbReference>
<dbReference type="SUPFAM" id="SSF52540">
    <property type="entry name" value="P-loop containing nucleoside triphosphate hydrolases"/>
    <property type="match status" value="1"/>
</dbReference>
<keyword evidence="1" id="KW-0547">Nucleotide-binding</keyword>
<dbReference type="CDD" id="cd00154">
    <property type="entry name" value="Rab"/>
    <property type="match status" value="1"/>
</dbReference>
<dbReference type="SMART" id="SM00175">
    <property type="entry name" value="RAB"/>
    <property type="match status" value="1"/>
</dbReference>
<dbReference type="AlphaFoldDB" id="A0AAV7Z1S7"/>
<dbReference type="SMART" id="SM00174">
    <property type="entry name" value="RHO"/>
    <property type="match status" value="1"/>
</dbReference>
<dbReference type="GO" id="GO:0003924">
    <property type="term" value="F:GTPase activity"/>
    <property type="evidence" value="ECO:0007669"/>
    <property type="project" value="InterPro"/>
</dbReference>
<proteinExistence type="predicted"/>
<name>A0AAV7Z1S7_9EUKA</name>
<sequence length="139" mass="15690">MTTLQVDFKVVLLGSSNVGKTSLFERFLHNSFATDSKTDTAGQERFESLSKLYFRKASAAIICFIDLISSKENWDVPREQVDNFTNKNNIKTFETSAKEGIGINNLFGTIAQDYLKRNNNEDFNSLNLTKPNTNSNCCQ</sequence>
<dbReference type="Pfam" id="PF00071">
    <property type="entry name" value="Ras"/>
    <property type="match status" value="1"/>
</dbReference>
<organism evidence="2 3">
    <name type="scientific">Anaeramoeba flamelloides</name>
    <dbReference type="NCBI Taxonomy" id="1746091"/>
    <lineage>
        <taxon>Eukaryota</taxon>
        <taxon>Metamonada</taxon>
        <taxon>Anaeramoebidae</taxon>
        <taxon>Anaeramoeba</taxon>
    </lineage>
</organism>
<accession>A0AAV7Z1S7</accession>
<reference evidence="2" key="1">
    <citation type="submission" date="2022-08" db="EMBL/GenBank/DDBJ databases">
        <title>Novel sulphate-reducing endosymbionts in the free-living metamonad Anaeramoeba.</title>
        <authorList>
            <person name="Jerlstrom-Hultqvist J."/>
            <person name="Cepicka I."/>
            <person name="Gallot-Lavallee L."/>
            <person name="Salas-Leiva D."/>
            <person name="Curtis B.A."/>
            <person name="Zahonova K."/>
            <person name="Pipaliya S."/>
            <person name="Dacks J."/>
            <person name="Roger A.J."/>
        </authorList>
    </citation>
    <scope>NUCLEOTIDE SEQUENCE</scope>
    <source>
        <strain evidence="2">Busselton2</strain>
    </source>
</reference>
<dbReference type="InterPro" id="IPR001806">
    <property type="entry name" value="Small_GTPase"/>
</dbReference>
<dbReference type="PANTHER" id="PTHR47978">
    <property type="match status" value="1"/>
</dbReference>
<evidence type="ECO:0000256" key="1">
    <source>
        <dbReference type="ARBA" id="ARBA00022741"/>
    </source>
</evidence>
<comment type="caution">
    <text evidence="2">The sequence shown here is derived from an EMBL/GenBank/DDBJ whole genome shotgun (WGS) entry which is preliminary data.</text>
</comment>
<dbReference type="PROSITE" id="PS51419">
    <property type="entry name" value="RAB"/>
    <property type="match status" value="1"/>
</dbReference>
<evidence type="ECO:0000313" key="2">
    <source>
        <dbReference type="EMBL" id="KAJ3434944.1"/>
    </source>
</evidence>
<dbReference type="SMART" id="SM00173">
    <property type="entry name" value="RAS"/>
    <property type="match status" value="1"/>
</dbReference>
<dbReference type="EMBL" id="JANTQA010000042">
    <property type="protein sequence ID" value="KAJ3434944.1"/>
    <property type="molecule type" value="Genomic_DNA"/>
</dbReference>
<evidence type="ECO:0000313" key="3">
    <source>
        <dbReference type="Proteomes" id="UP001146793"/>
    </source>
</evidence>
<dbReference type="Gene3D" id="3.40.50.300">
    <property type="entry name" value="P-loop containing nucleotide triphosphate hydrolases"/>
    <property type="match status" value="3"/>
</dbReference>
<dbReference type="Proteomes" id="UP001146793">
    <property type="component" value="Unassembled WGS sequence"/>
</dbReference>
<dbReference type="Pfam" id="PF08477">
    <property type="entry name" value="Roc"/>
    <property type="match status" value="1"/>
</dbReference>
<protein>
    <submittedName>
        <fullName evidence="2">Ras-related protein rab-24</fullName>
    </submittedName>
</protein>